<dbReference type="InterPro" id="IPR012337">
    <property type="entry name" value="RNaseH-like_sf"/>
</dbReference>
<feature type="domain" description="HAT C-terminal dimerisation" evidence="1">
    <location>
        <begin position="41"/>
        <end position="120"/>
    </location>
</feature>
<dbReference type="OrthoDB" id="2381924at2759"/>
<dbReference type="PANTHER" id="PTHR47611:SF1">
    <property type="entry name" value="CCHC-TYPE DOMAIN-CONTAINING PROTEIN"/>
    <property type="match status" value="1"/>
</dbReference>
<gene>
    <name evidence="2" type="ORF">RCL2_001681500</name>
</gene>
<dbReference type="Proteomes" id="UP000615446">
    <property type="component" value="Unassembled WGS sequence"/>
</dbReference>
<dbReference type="InterPro" id="IPR008906">
    <property type="entry name" value="HATC_C_dom"/>
</dbReference>
<name>A0A8H3LP10_9GLOM</name>
<dbReference type="Pfam" id="PF05699">
    <property type="entry name" value="Dimer_Tnp_hAT"/>
    <property type="match status" value="1"/>
</dbReference>
<accession>A0A8H3LP10</accession>
<evidence type="ECO:0000313" key="2">
    <source>
        <dbReference type="EMBL" id="GES89951.1"/>
    </source>
</evidence>
<organism evidence="2 3">
    <name type="scientific">Rhizophagus clarus</name>
    <dbReference type="NCBI Taxonomy" id="94130"/>
    <lineage>
        <taxon>Eukaryota</taxon>
        <taxon>Fungi</taxon>
        <taxon>Fungi incertae sedis</taxon>
        <taxon>Mucoromycota</taxon>
        <taxon>Glomeromycotina</taxon>
        <taxon>Glomeromycetes</taxon>
        <taxon>Glomerales</taxon>
        <taxon>Glomeraceae</taxon>
        <taxon>Rhizophagus</taxon>
    </lineage>
</organism>
<protein>
    <submittedName>
        <fullName evidence="2">Ribonuclease H-like domain-containing protein</fullName>
    </submittedName>
</protein>
<dbReference type="EMBL" id="BLAL01000193">
    <property type="protein sequence ID" value="GES89951.1"/>
    <property type="molecule type" value="Genomic_DNA"/>
</dbReference>
<dbReference type="SUPFAM" id="SSF53098">
    <property type="entry name" value="Ribonuclease H-like"/>
    <property type="match status" value="1"/>
</dbReference>
<dbReference type="PANTHER" id="PTHR47611">
    <property type="entry name" value="HAT DIMERISATION DOMAIN, C-TERMINAL"/>
    <property type="match status" value="1"/>
</dbReference>
<reference evidence="2" key="1">
    <citation type="submission" date="2019-10" db="EMBL/GenBank/DDBJ databases">
        <title>Conservation and host-specific expression of non-tandemly repeated heterogenous ribosome RNA gene in arbuscular mycorrhizal fungi.</title>
        <authorList>
            <person name="Maeda T."/>
            <person name="Kobayashi Y."/>
            <person name="Nakagawa T."/>
            <person name="Ezawa T."/>
            <person name="Yamaguchi K."/>
            <person name="Bino T."/>
            <person name="Nishimoto Y."/>
            <person name="Shigenobu S."/>
            <person name="Kawaguchi M."/>
        </authorList>
    </citation>
    <scope>NUCLEOTIDE SEQUENCE</scope>
    <source>
        <strain evidence="2">HR1</strain>
    </source>
</reference>
<sequence length="122" mass="13937">MNIYSTKYGPPEHLEDGNSNSENNGFLNHIFGKLQKIQQNEVDLYLKAPRAEPQQDILLWWKANETVYPHLVKMARDYLAITATSVPVERVFSGGADLLAAKRCSLKAKTIRACMCLKFWHE</sequence>
<comment type="caution">
    <text evidence="2">The sequence shown here is derived from an EMBL/GenBank/DDBJ whole genome shotgun (WGS) entry which is preliminary data.</text>
</comment>
<dbReference type="AlphaFoldDB" id="A0A8H3LP10"/>
<evidence type="ECO:0000259" key="1">
    <source>
        <dbReference type="Pfam" id="PF05699"/>
    </source>
</evidence>
<proteinExistence type="predicted"/>
<dbReference type="GO" id="GO:0046983">
    <property type="term" value="F:protein dimerization activity"/>
    <property type="evidence" value="ECO:0007669"/>
    <property type="project" value="InterPro"/>
</dbReference>
<evidence type="ECO:0000313" key="3">
    <source>
        <dbReference type="Proteomes" id="UP000615446"/>
    </source>
</evidence>